<dbReference type="OrthoDB" id="252678at2"/>
<evidence type="ECO:0000256" key="3">
    <source>
        <dbReference type="ARBA" id="ARBA00023163"/>
    </source>
</evidence>
<comment type="caution">
    <text evidence="5">The sequence shown here is derived from an EMBL/GenBank/DDBJ whole genome shotgun (WGS) entry which is preliminary data.</text>
</comment>
<keyword evidence="1" id="KW-0805">Transcription regulation</keyword>
<feature type="domain" description="HTH lacI-type" evidence="4">
    <location>
        <begin position="2"/>
        <end position="56"/>
    </location>
</feature>
<dbReference type="InterPro" id="IPR010982">
    <property type="entry name" value="Lambda_DNA-bd_dom_sf"/>
</dbReference>
<evidence type="ECO:0000256" key="2">
    <source>
        <dbReference type="ARBA" id="ARBA00023125"/>
    </source>
</evidence>
<dbReference type="Pfam" id="PF13377">
    <property type="entry name" value="Peripla_BP_3"/>
    <property type="match status" value="1"/>
</dbReference>
<evidence type="ECO:0000313" key="5">
    <source>
        <dbReference type="EMBL" id="PJI93409.1"/>
    </source>
</evidence>
<dbReference type="SMART" id="SM00354">
    <property type="entry name" value="HTH_LACI"/>
    <property type="match status" value="1"/>
</dbReference>
<dbReference type="GO" id="GO:0000976">
    <property type="term" value="F:transcription cis-regulatory region binding"/>
    <property type="evidence" value="ECO:0007669"/>
    <property type="project" value="TreeGrafter"/>
</dbReference>
<dbReference type="PANTHER" id="PTHR30146:SF153">
    <property type="entry name" value="LACTOSE OPERON REPRESSOR"/>
    <property type="match status" value="1"/>
</dbReference>
<name>A0A2M8WR57_9MICO</name>
<dbReference type="Pfam" id="PF00356">
    <property type="entry name" value="LacI"/>
    <property type="match status" value="1"/>
</dbReference>
<gene>
    <name evidence="5" type="ORF">CLV34_1980</name>
</gene>
<dbReference type="Proteomes" id="UP000231586">
    <property type="component" value="Unassembled WGS sequence"/>
</dbReference>
<dbReference type="PANTHER" id="PTHR30146">
    <property type="entry name" value="LACI-RELATED TRANSCRIPTIONAL REPRESSOR"/>
    <property type="match status" value="1"/>
</dbReference>
<dbReference type="EMBL" id="PGTZ01000008">
    <property type="protein sequence ID" value="PJI93409.1"/>
    <property type="molecule type" value="Genomic_DNA"/>
</dbReference>
<dbReference type="CDD" id="cd01392">
    <property type="entry name" value="HTH_LacI"/>
    <property type="match status" value="1"/>
</dbReference>
<dbReference type="Gene3D" id="3.40.50.2300">
    <property type="match status" value="2"/>
</dbReference>
<dbReference type="InterPro" id="IPR028082">
    <property type="entry name" value="Peripla_BP_I"/>
</dbReference>
<organism evidence="5 6">
    <name type="scientific">Luteimicrobium subarcticum</name>
    <dbReference type="NCBI Taxonomy" id="620910"/>
    <lineage>
        <taxon>Bacteria</taxon>
        <taxon>Bacillati</taxon>
        <taxon>Actinomycetota</taxon>
        <taxon>Actinomycetes</taxon>
        <taxon>Micrococcales</taxon>
        <taxon>Luteimicrobium</taxon>
    </lineage>
</organism>
<dbReference type="Gene3D" id="1.10.260.40">
    <property type="entry name" value="lambda repressor-like DNA-binding domains"/>
    <property type="match status" value="1"/>
</dbReference>
<evidence type="ECO:0000256" key="1">
    <source>
        <dbReference type="ARBA" id="ARBA00023015"/>
    </source>
</evidence>
<proteinExistence type="predicted"/>
<dbReference type="RefSeq" id="WP_100350102.1">
    <property type="nucleotide sequence ID" value="NZ_PGTZ01000008.1"/>
</dbReference>
<dbReference type="SUPFAM" id="SSF53822">
    <property type="entry name" value="Periplasmic binding protein-like I"/>
    <property type="match status" value="1"/>
</dbReference>
<protein>
    <submittedName>
        <fullName evidence="5">LacI family transcriptional regulator</fullName>
    </submittedName>
</protein>
<sequence>MTTMQDVARQAGVSLSTVSYALNGNRPIAQETRDRIQAAIDELGYRRNAAARSLAARRSHVLALVLPTVAGGLSGTLGEFAESAAQTARDAGYHLVIWPFDRREHDEVRDLVGQGQADGVLLMEVALDDARVEALASSGVPFTLIGRTRDPEGTSYVDIDFERTITDAVEHLADLGHRTVGFVNHSQRSEVELYGPTVRARDAFLAAAEERHLAPVHVTCDESPVAGRRAALEILVRAPRTTAIITMNESATFGVTSLLRERRIEIPRDMSVVAVVTSSEVGAMYDPPLTSYLAPGRTLGRYAVEELLAALGGPPRRDAPRLVACALAPGGSTGPAPS</sequence>
<dbReference type="PROSITE" id="PS00356">
    <property type="entry name" value="HTH_LACI_1"/>
    <property type="match status" value="1"/>
</dbReference>
<dbReference type="GO" id="GO:0003700">
    <property type="term" value="F:DNA-binding transcription factor activity"/>
    <property type="evidence" value="ECO:0007669"/>
    <property type="project" value="TreeGrafter"/>
</dbReference>
<evidence type="ECO:0000259" key="4">
    <source>
        <dbReference type="PROSITE" id="PS50932"/>
    </source>
</evidence>
<keyword evidence="2" id="KW-0238">DNA-binding</keyword>
<keyword evidence="3" id="KW-0804">Transcription</keyword>
<reference evidence="5 6" key="1">
    <citation type="submission" date="2017-11" db="EMBL/GenBank/DDBJ databases">
        <title>Genomic Encyclopedia of Archaeal and Bacterial Type Strains, Phase II (KMG-II): From Individual Species to Whole Genera.</title>
        <authorList>
            <person name="Goeker M."/>
        </authorList>
    </citation>
    <scope>NUCLEOTIDE SEQUENCE [LARGE SCALE GENOMIC DNA]</scope>
    <source>
        <strain evidence="5 6">DSM 22413</strain>
    </source>
</reference>
<dbReference type="AlphaFoldDB" id="A0A2M8WR57"/>
<dbReference type="SUPFAM" id="SSF47413">
    <property type="entry name" value="lambda repressor-like DNA-binding domains"/>
    <property type="match status" value="1"/>
</dbReference>
<dbReference type="PROSITE" id="PS50932">
    <property type="entry name" value="HTH_LACI_2"/>
    <property type="match status" value="1"/>
</dbReference>
<dbReference type="InterPro" id="IPR000843">
    <property type="entry name" value="HTH_LacI"/>
</dbReference>
<accession>A0A2M8WR57</accession>
<dbReference type="InterPro" id="IPR046335">
    <property type="entry name" value="LacI/GalR-like_sensor"/>
</dbReference>
<keyword evidence="6" id="KW-1185">Reference proteome</keyword>
<evidence type="ECO:0000313" key="6">
    <source>
        <dbReference type="Proteomes" id="UP000231586"/>
    </source>
</evidence>